<dbReference type="InterPro" id="IPR037171">
    <property type="entry name" value="NagB/RpiA_transferase-like"/>
</dbReference>
<feature type="domain" description="Sugar-binding" evidence="5">
    <location>
        <begin position="66"/>
        <end position="308"/>
    </location>
</feature>
<evidence type="ECO:0000256" key="3">
    <source>
        <dbReference type="ARBA" id="ARBA00023125"/>
    </source>
</evidence>
<dbReference type="InterPro" id="IPR000835">
    <property type="entry name" value="HTH_MarR-typ"/>
</dbReference>
<evidence type="ECO:0000313" key="8">
    <source>
        <dbReference type="Proteomes" id="UP000009877"/>
    </source>
</evidence>
<dbReference type="PANTHER" id="PTHR34294:SF1">
    <property type="entry name" value="TRANSCRIPTIONAL REGULATOR LSRR"/>
    <property type="match status" value="1"/>
</dbReference>
<dbReference type="InterPro" id="IPR007324">
    <property type="entry name" value="Sugar-bd_dom_put"/>
</dbReference>
<dbReference type="EMBL" id="ANHZ02000024">
    <property type="protein sequence ID" value="EME35664.1"/>
    <property type="molecule type" value="Genomic_DNA"/>
</dbReference>
<organism evidence="7 8">
    <name type="scientific">Kocuria palustris PEL</name>
    <dbReference type="NCBI Taxonomy" id="1236550"/>
    <lineage>
        <taxon>Bacteria</taxon>
        <taxon>Bacillati</taxon>
        <taxon>Actinomycetota</taxon>
        <taxon>Actinomycetes</taxon>
        <taxon>Micrococcales</taxon>
        <taxon>Micrococcaceae</taxon>
        <taxon>Kocuria</taxon>
    </lineage>
</organism>
<evidence type="ECO:0008006" key="9">
    <source>
        <dbReference type="Google" id="ProtNLM"/>
    </source>
</evidence>
<feature type="domain" description="HTH marR-type" evidence="6">
    <location>
        <begin position="20"/>
        <end position="57"/>
    </location>
</feature>
<keyword evidence="4" id="KW-0804">Transcription</keyword>
<dbReference type="PANTHER" id="PTHR34294">
    <property type="entry name" value="TRANSCRIPTIONAL REGULATOR-RELATED"/>
    <property type="match status" value="1"/>
</dbReference>
<evidence type="ECO:0000259" key="6">
    <source>
        <dbReference type="Pfam" id="PF12802"/>
    </source>
</evidence>
<proteinExistence type="inferred from homology"/>
<comment type="caution">
    <text evidence="7">The sequence shown here is derived from an EMBL/GenBank/DDBJ whole genome shotgun (WGS) entry which is preliminary data.</text>
</comment>
<dbReference type="GO" id="GO:0003677">
    <property type="term" value="F:DNA binding"/>
    <property type="evidence" value="ECO:0007669"/>
    <property type="project" value="UniProtKB-KW"/>
</dbReference>
<dbReference type="GO" id="GO:0003700">
    <property type="term" value="F:DNA-binding transcription factor activity"/>
    <property type="evidence" value="ECO:0007669"/>
    <property type="project" value="InterPro"/>
</dbReference>
<keyword evidence="3" id="KW-0238">DNA-binding</keyword>
<evidence type="ECO:0000256" key="4">
    <source>
        <dbReference type="ARBA" id="ARBA00023163"/>
    </source>
</evidence>
<dbReference type="SUPFAM" id="SSF100950">
    <property type="entry name" value="NagB/RpiA/CoA transferase-like"/>
    <property type="match status" value="1"/>
</dbReference>
<dbReference type="RefSeq" id="WP_006215617.1">
    <property type="nucleotide sequence ID" value="NZ_ANHZ02000024.1"/>
</dbReference>
<dbReference type="Pfam" id="PF12802">
    <property type="entry name" value="MarR_2"/>
    <property type="match status" value="1"/>
</dbReference>
<dbReference type="GO" id="GO:0030246">
    <property type="term" value="F:carbohydrate binding"/>
    <property type="evidence" value="ECO:0007669"/>
    <property type="project" value="InterPro"/>
</dbReference>
<gene>
    <name evidence="7" type="ORF">C884_01391</name>
</gene>
<keyword evidence="8" id="KW-1185">Reference proteome</keyword>
<evidence type="ECO:0000256" key="2">
    <source>
        <dbReference type="ARBA" id="ARBA00023015"/>
    </source>
</evidence>
<evidence type="ECO:0000259" key="5">
    <source>
        <dbReference type="Pfam" id="PF04198"/>
    </source>
</evidence>
<evidence type="ECO:0000313" key="7">
    <source>
        <dbReference type="EMBL" id="EME35664.1"/>
    </source>
</evidence>
<sequence>MTAADPRLQLAFEAAEAYYTHGRTQADVAQHLGVSRPTVSRLLEEARRSGMVTITVTPPPAGAGLQALSAELTQALGVRSVRISSGGGRETSLGAALVQQTSQALLDYRLRPGDVLVVASGRTVYELSLEKLPQLPGLVLVPGVGGQADPEPWFQTNELVRTLAHKTGGSPRFLFAEAKPSPALYEALRTDPSFRSIQQLWAGASAAILGIGAPPRTRSSVTSGIPVDDPAVLTAAGDVCLHFIHPDGRPLEFPDSERLVRIPLDDLLAIPQRLAVAAGTEKVPSIIAAARMGCFHDLVTDQPTARALAETLLPPPS</sequence>
<dbReference type="Gene3D" id="1.10.10.10">
    <property type="entry name" value="Winged helix-like DNA-binding domain superfamily/Winged helix DNA-binding domain"/>
    <property type="match status" value="1"/>
</dbReference>
<keyword evidence="2" id="KW-0805">Transcription regulation</keyword>
<comment type="similarity">
    <text evidence="1">Belongs to the SorC transcriptional regulatory family.</text>
</comment>
<evidence type="ECO:0000256" key="1">
    <source>
        <dbReference type="ARBA" id="ARBA00010466"/>
    </source>
</evidence>
<name>M2YAI8_9MICC</name>
<accession>M2YAI8</accession>
<dbReference type="Gene3D" id="3.40.50.1360">
    <property type="match status" value="1"/>
</dbReference>
<dbReference type="Proteomes" id="UP000009877">
    <property type="component" value="Unassembled WGS sequence"/>
</dbReference>
<dbReference type="AlphaFoldDB" id="M2YAI8"/>
<dbReference type="InterPro" id="IPR036388">
    <property type="entry name" value="WH-like_DNA-bd_sf"/>
</dbReference>
<dbReference type="Pfam" id="PF04198">
    <property type="entry name" value="Sugar-bind"/>
    <property type="match status" value="1"/>
</dbReference>
<dbReference type="InterPro" id="IPR051054">
    <property type="entry name" value="SorC_transcr_regulators"/>
</dbReference>
<protein>
    <recommendedName>
        <fullName evidence="9">Transcriptional regulator</fullName>
    </recommendedName>
</protein>
<reference evidence="7 8" key="1">
    <citation type="journal article" date="2014" name="Genome Announc.">
        <title>Draft Genome Sequence of Kocuria palustris PEL.</title>
        <authorList>
            <person name="Sharma G."/>
            <person name="Khatri I."/>
            <person name="Subramanian S."/>
        </authorList>
    </citation>
    <scope>NUCLEOTIDE SEQUENCE [LARGE SCALE GENOMIC DNA]</scope>
    <source>
        <strain evidence="7 8">PEL</strain>
    </source>
</reference>